<organism evidence="2 3">
    <name type="scientific">Thalassiosira oceanica</name>
    <name type="common">Marine diatom</name>
    <dbReference type="NCBI Taxonomy" id="159749"/>
    <lineage>
        <taxon>Eukaryota</taxon>
        <taxon>Sar</taxon>
        <taxon>Stramenopiles</taxon>
        <taxon>Ochrophyta</taxon>
        <taxon>Bacillariophyta</taxon>
        <taxon>Coscinodiscophyceae</taxon>
        <taxon>Thalassiosirophycidae</taxon>
        <taxon>Thalassiosirales</taxon>
        <taxon>Thalassiosiraceae</taxon>
        <taxon>Thalassiosira</taxon>
    </lineage>
</organism>
<evidence type="ECO:0000313" key="3">
    <source>
        <dbReference type="Proteomes" id="UP000266841"/>
    </source>
</evidence>
<sequence>MAKKKRKNNVPLSEKAEGPLNDVVREGQQRLSQEMAGILVAQSGGTLTLPQLKQGFVELHGFGCLHGNNAILQQHRRSFRERIFDGRERLGGAEGSFCSRMAAALRIISESPDKSCLLLAINMGLKLQTDSAAQIDSLACSASSLFTTVSGKDGRSVCSFGKLVAYCSKAASIFGFHSGSYPKMSTTSSSKLVCASLVELICGQALMLYGEASRQGCGEMLLKYFTIVDGGLQGCHNCENGSIAVDLDTRNYTCTSLSCLALCSSNRNSADRAALELAITALEESTCGDGVLRARQPIARRREASPDFLMQAELSVGALQRRLHRSDEIEQQHNRNRYLLYMTLFADEENSDAHGNADDENKHRSTRGEGGGALRTASVASLINATNAGEAMAAQESPDLAGGHKRRCMRRVTGVNDDGGGKCSAEELEAMENDQVEDSPVRRFEDEIRALQQELEQAKAALDQERQ</sequence>
<proteinExistence type="predicted"/>
<dbReference type="AlphaFoldDB" id="K0T8Q4"/>
<gene>
    <name evidence="2" type="ORF">THAOC_03176</name>
</gene>
<dbReference type="Proteomes" id="UP000266841">
    <property type="component" value="Unassembled WGS sequence"/>
</dbReference>
<protein>
    <submittedName>
        <fullName evidence="2">Uncharacterized protein</fullName>
    </submittedName>
</protein>
<reference evidence="2 3" key="1">
    <citation type="journal article" date="2012" name="Genome Biol.">
        <title>Genome and low-iron response of an oceanic diatom adapted to chronic iron limitation.</title>
        <authorList>
            <person name="Lommer M."/>
            <person name="Specht M."/>
            <person name="Roy A.S."/>
            <person name="Kraemer L."/>
            <person name="Andreson R."/>
            <person name="Gutowska M.A."/>
            <person name="Wolf J."/>
            <person name="Bergner S.V."/>
            <person name="Schilhabel M.B."/>
            <person name="Klostermeier U.C."/>
            <person name="Beiko R.G."/>
            <person name="Rosenstiel P."/>
            <person name="Hippler M."/>
            <person name="Laroche J."/>
        </authorList>
    </citation>
    <scope>NUCLEOTIDE SEQUENCE [LARGE SCALE GENOMIC DNA]</scope>
    <source>
        <strain evidence="2 3">CCMP1005</strain>
    </source>
</reference>
<comment type="caution">
    <text evidence="2">The sequence shown here is derived from an EMBL/GenBank/DDBJ whole genome shotgun (WGS) entry which is preliminary data.</text>
</comment>
<dbReference type="EMBL" id="AGNL01003129">
    <property type="protein sequence ID" value="EJK75113.1"/>
    <property type="molecule type" value="Genomic_DNA"/>
</dbReference>
<feature type="non-terminal residue" evidence="2">
    <location>
        <position position="467"/>
    </location>
</feature>
<keyword evidence="3" id="KW-1185">Reference proteome</keyword>
<feature type="region of interest" description="Disordered" evidence="1">
    <location>
        <begin position="351"/>
        <end position="372"/>
    </location>
</feature>
<evidence type="ECO:0000313" key="2">
    <source>
        <dbReference type="EMBL" id="EJK75113.1"/>
    </source>
</evidence>
<accession>K0T8Q4</accession>
<evidence type="ECO:0000256" key="1">
    <source>
        <dbReference type="SAM" id="MobiDB-lite"/>
    </source>
</evidence>
<feature type="compositionally biased region" description="Basic and acidic residues" evidence="1">
    <location>
        <begin position="351"/>
        <end position="367"/>
    </location>
</feature>
<name>K0T8Q4_THAOC</name>